<reference evidence="4 5" key="1">
    <citation type="journal article" date="2012" name="Int. J. Syst. Evol. Microbiol.">
        <title>Marinomonas hwangdonensis sp. nov., isolated from seawater.</title>
        <authorList>
            <person name="Jung Y.T."/>
            <person name="Oh T.K."/>
            <person name="Yoon J.H."/>
        </authorList>
    </citation>
    <scope>NUCLEOTIDE SEQUENCE [LARGE SCALE GENOMIC DNA]</scope>
    <source>
        <strain evidence="4 5">HDW-15</strain>
    </source>
</reference>
<dbReference type="SMART" id="SM00052">
    <property type="entry name" value="EAL"/>
    <property type="match status" value="1"/>
</dbReference>
<sequence length="580" mass="66172">MTMQQSAQIDLNYIPSGYILTNKDREIILVNDYFADLFGTPSAYLIHRSMFDFFTPASKILCDSYVFPLLYHHSSHEEIRLTFINSAGERIPVIANANLHSDLDECISWSFFNASQRDKLFQELVESRRLLEQQSIKLKQLATTDSLTGLPNRTLLTSRLKQKMVQALQEQQTFALAFLDLDNFKQINDEFGHHIGDKVLGFIAGRILHSVNDMGLVSRFGGDEFVFILDGDKDSITKTLTNLLSHIVQPMTIGAIQLHISGSIGVSYYPQGLNSEHLEPDQLIRQSDQAMYGAKLKGRNALNEFNIYEESQEIKRNQLHDDILTAADHHQFELYYQPKVNMRTHEILGVEALIRWNHPEKGLIMPNDFLPFISNHPLEIHIGQWVIETAIKQMSHWIDQDHPIGISVNIAGYHLQSSGFMDNLLETFRRYPNVPYNLLELEILETSAIDDLHQVDSILSECKMIGVKISLDDFGTGYSSLSHLKKLTVDTLKIDQTFVRNMLEDENDLAILTGVIGFANAFKRNVIAEGVETRAHMENLIELGCDWGQGYFIARPMPAKKLQEWMTQWRLNPILSAVTH</sequence>
<feature type="domain" description="GGDEF" evidence="3">
    <location>
        <begin position="172"/>
        <end position="307"/>
    </location>
</feature>
<dbReference type="Proteomes" id="UP000280507">
    <property type="component" value="Unassembled WGS sequence"/>
</dbReference>
<dbReference type="SUPFAM" id="SSF55073">
    <property type="entry name" value="Nucleotide cyclase"/>
    <property type="match status" value="1"/>
</dbReference>
<evidence type="ECO:0000259" key="2">
    <source>
        <dbReference type="PROSITE" id="PS50883"/>
    </source>
</evidence>
<dbReference type="PANTHER" id="PTHR44757:SF2">
    <property type="entry name" value="BIOFILM ARCHITECTURE MAINTENANCE PROTEIN MBAA"/>
    <property type="match status" value="1"/>
</dbReference>
<dbReference type="PROSITE" id="PS50883">
    <property type="entry name" value="EAL"/>
    <property type="match status" value="1"/>
</dbReference>
<dbReference type="InterPro" id="IPR035919">
    <property type="entry name" value="EAL_sf"/>
</dbReference>
<dbReference type="Gene3D" id="3.30.450.20">
    <property type="entry name" value="PAS domain"/>
    <property type="match status" value="1"/>
</dbReference>
<evidence type="ECO:0000256" key="1">
    <source>
        <dbReference type="ARBA" id="ARBA00001946"/>
    </source>
</evidence>
<dbReference type="InterPro" id="IPR029787">
    <property type="entry name" value="Nucleotide_cyclase"/>
</dbReference>
<dbReference type="InterPro" id="IPR052155">
    <property type="entry name" value="Biofilm_reg_signaling"/>
</dbReference>
<dbReference type="CDD" id="cd00130">
    <property type="entry name" value="PAS"/>
    <property type="match status" value="1"/>
</dbReference>
<evidence type="ECO:0000313" key="5">
    <source>
        <dbReference type="Proteomes" id="UP000280507"/>
    </source>
</evidence>
<dbReference type="AlphaFoldDB" id="A0A3M8Q7S4"/>
<keyword evidence="5" id="KW-1185">Reference proteome</keyword>
<dbReference type="SMART" id="SM00267">
    <property type="entry name" value="GGDEF"/>
    <property type="match status" value="1"/>
</dbReference>
<dbReference type="Gene3D" id="3.20.20.450">
    <property type="entry name" value="EAL domain"/>
    <property type="match status" value="1"/>
</dbReference>
<dbReference type="SUPFAM" id="SSF55785">
    <property type="entry name" value="PYP-like sensor domain (PAS domain)"/>
    <property type="match status" value="1"/>
</dbReference>
<dbReference type="Pfam" id="PF00990">
    <property type="entry name" value="GGDEF"/>
    <property type="match status" value="1"/>
</dbReference>
<dbReference type="CDD" id="cd01948">
    <property type="entry name" value="EAL"/>
    <property type="match status" value="1"/>
</dbReference>
<comment type="caution">
    <text evidence="4">The sequence shown here is derived from an EMBL/GenBank/DDBJ whole genome shotgun (WGS) entry which is preliminary data.</text>
</comment>
<comment type="cofactor">
    <cofactor evidence="1">
        <name>Mg(2+)</name>
        <dbReference type="ChEBI" id="CHEBI:18420"/>
    </cofactor>
</comment>
<dbReference type="InterPro" id="IPR001633">
    <property type="entry name" value="EAL_dom"/>
</dbReference>
<name>A0A3M8Q7S4_9GAMM</name>
<dbReference type="GO" id="GO:0003824">
    <property type="term" value="F:catalytic activity"/>
    <property type="evidence" value="ECO:0007669"/>
    <property type="project" value="UniProtKB-ARBA"/>
</dbReference>
<dbReference type="NCBIfam" id="TIGR00254">
    <property type="entry name" value="GGDEF"/>
    <property type="match status" value="1"/>
</dbReference>
<proteinExistence type="predicted"/>
<protein>
    <submittedName>
        <fullName evidence="4">GGDEF and EAL domain-containing protein</fullName>
    </submittedName>
</protein>
<dbReference type="Gene3D" id="3.30.70.270">
    <property type="match status" value="1"/>
</dbReference>
<evidence type="ECO:0000313" key="4">
    <source>
        <dbReference type="EMBL" id="RNF52093.1"/>
    </source>
</evidence>
<feature type="domain" description="EAL" evidence="2">
    <location>
        <begin position="316"/>
        <end position="570"/>
    </location>
</feature>
<organism evidence="4 5">
    <name type="scientific">Marinomonas hwangdonensis</name>
    <dbReference type="NCBI Taxonomy" id="1053647"/>
    <lineage>
        <taxon>Bacteria</taxon>
        <taxon>Pseudomonadati</taxon>
        <taxon>Pseudomonadota</taxon>
        <taxon>Gammaproteobacteria</taxon>
        <taxon>Oceanospirillales</taxon>
        <taxon>Oceanospirillaceae</taxon>
        <taxon>Marinomonas</taxon>
    </lineage>
</organism>
<dbReference type="CDD" id="cd01949">
    <property type="entry name" value="GGDEF"/>
    <property type="match status" value="1"/>
</dbReference>
<dbReference type="PANTHER" id="PTHR44757">
    <property type="entry name" value="DIGUANYLATE CYCLASE DGCP"/>
    <property type="match status" value="1"/>
</dbReference>
<accession>A0A3M8Q7S4</accession>
<dbReference type="InterPro" id="IPR000014">
    <property type="entry name" value="PAS"/>
</dbReference>
<dbReference type="InterPro" id="IPR035965">
    <property type="entry name" value="PAS-like_dom_sf"/>
</dbReference>
<gene>
    <name evidence="4" type="ORF">EBI00_04060</name>
</gene>
<dbReference type="InterPro" id="IPR043128">
    <property type="entry name" value="Rev_trsase/Diguanyl_cyclase"/>
</dbReference>
<dbReference type="EMBL" id="RIZG01000002">
    <property type="protein sequence ID" value="RNF52093.1"/>
    <property type="molecule type" value="Genomic_DNA"/>
</dbReference>
<dbReference type="FunFam" id="3.30.70.270:FF:000001">
    <property type="entry name" value="Diguanylate cyclase domain protein"/>
    <property type="match status" value="1"/>
</dbReference>
<dbReference type="Pfam" id="PF13426">
    <property type="entry name" value="PAS_9"/>
    <property type="match status" value="1"/>
</dbReference>
<dbReference type="SUPFAM" id="SSF141868">
    <property type="entry name" value="EAL domain-like"/>
    <property type="match status" value="1"/>
</dbReference>
<dbReference type="InterPro" id="IPR000160">
    <property type="entry name" value="GGDEF_dom"/>
</dbReference>
<evidence type="ECO:0000259" key="3">
    <source>
        <dbReference type="PROSITE" id="PS50887"/>
    </source>
</evidence>
<dbReference type="Pfam" id="PF00563">
    <property type="entry name" value="EAL"/>
    <property type="match status" value="1"/>
</dbReference>
<dbReference type="PROSITE" id="PS50887">
    <property type="entry name" value="GGDEF"/>
    <property type="match status" value="1"/>
</dbReference>